<protein>
    <recommendedName>
        <fullName evidence="2">DUF3752 domain-containing protein</fullName>
    </recommendedName>
</protein>
<feature type="compositionally biased region" description="Polar residues" evidence="1">
    <location>
        <begin position="72"/>
        <end position="88"/>
    </location>
</feature>
<sequence>MTTDLSSGEKRKRGREDSTIDDSLSERPRVIGPTIPHIRADSSNNAQERNTLDDNSEESDDDFGPQLPPATHKQSVGTKLHDQTSLNKPQEGLPEEHPSKPGKRDEWMVVPPSKDSWVSGLRSAPAQNRKFMTGRSARGSETTDGTGSAWTESPAQKKQRLENEILGIQSHSSSADTKAQSHRADITTADKLKMPRGEEKKPSLYERHKQRKRSPGADDPSARPFDREKDIAGPTNVSNANRKEMLNRASDYGSRFSGGKYL</sequence>
<accession>A0AAD4KIR4</accession>
<feature type="compositionally biased region" description="Basic and acidic residues" evidence="1">
    <location>
        <begin position="220"/>
        <end position="231"/>
    </location>
</feature>
<keyword evidence="4" id="KW-1185">Reference proteome</keyword>
<dbReference type="PANTHER" id="PTHR46370">
    <property type="entry name" value="GPALPP MOTIFS-CONTAINING PROTEIN 1"/>
    <property type="match status" value="1"/>
</dbReference>
<dbReference type="InterPro" id="IPR022226">
    <property type="entry name" value="DUF3752"/>
</dbReference>
<dbReference type="PANTHER" id="PTHR46370:SF1">
    <property type="entry name" value="GPALPP MOTIFS-CONTAINING PROTEIN 1"/>
    <property type="match status" value="1"/>
</dbReference>
<feature type="compositionally biased region" description="Polar residues" evidence="1">
    <location>
        <begin position="169"/>
        <end position="178"/>
    </location>
</feature>
<evidence type="ECO:0000313" key="3">
    <source>
        <dbReference type="EMBL" id="KAH8689216.1"/>
    </source>
</evidence>
<feature type="region of interest" description="Disordered" evidence="1">
    <location>
        <begin position="1"/>
        <end position="262"/>
    </location>
</feature>
<dbReference type="RefSeq" id="XP_046065642.1">
    <property type="nucleotide sequence ID" value="XM_046212375.1"/>
</dbReference>
<dbReference type="GeneID" id="70242662"/>
<dbReference type="AlphaFoldDB" id="A0AAD4KIR4"/>
<feature type="compositionally biased region" description="Basic and acidic residues" evidence="1">
    <location>
        <begin position="14"/>
        <end position="29"/>
    </location>
</feature>
<evidence type="ECO:0000259" key="2">
    <source>
        <dbReference type="Pfam" id="PF12572"/>
    </source>
</evidence>
<feature type="compositionally biased region" description="Polar residues" evidence="1">
    <location>
        <begin position="139"/>
        <end position="156"/>
    </location>
</feature>
<proteinExistence type="predicted"/>
<feature type="domain" description="DUF3752" evidence="2">
    <location>
        <begin position="111"/>
        <end position="257"/>
    </location>
</feature>
<reference evidence="3" key="1">
    <citation type="submission" date="2021-12" db="EMBL/GenBank/DDBJ databases">
        <title>Convergent genome expansion in fungi linked to evolution of root-endophyte symbiosis.</title>
        <authorList>
            <consortium name="DOE Joint Genome Institute"/>
            <person name="Ke Y.-H."/>
            <person name="Bonito G."/>
            <person name="Liao H.-L."/>
            <person name="Looney B."/>
            <person name="Rojas-Flechas A."/>
            <person name="Nash J."/>
            <person name="Hameed K."/>
            <person name="Schadt C."/>
            <person name="Martin F."/>
            <person name="Crous P.W."/>
            <person name="Miettinen O."/>
            <person name="Magnuson J.K."/>
            <person name="Labbe J."/>
            <person name="Jacobson D."/>
            <person name="Doktycz M.J."/>
            <person name="Veneault-Fourrey C."/>
            <person name="Kuo A."/>
            <person name="Mondo S."/>
            <person name="Calhoun S."/>
            <person name="Riley R."/>
            <person name="Ohm R."/>
            <person name="LaButti K."/>
            <person name="Andreopoulos B."/>
            <person name="Pangilinan J."/>
            <person name="Nolan M."/>
            <person name="Tritt A."/>
            <person name="Clum A."/>
            <person name="Lipzen A."/>
            <person name="Daum C."/>
            <person name="Barry K."/>
            <person name="Grigoriev I.V."/>
            <person name="Vilgalys R."/>
        </authorList>
    </citation>
    <scope>NUCLEOTIDE SEQUENCE</scope>
    <source>
        <strain evidence="3">PMI_201</strain>
    </source>
</reference>
<dbReference type="EMBL" id="JAJTJA010000016">
    <property type="protein sequence ID" value="KAH8689216.1"/>
    <property type="molecule type" value="Genomic_DNA"/>
</dbReference>
<dbReference type="Proteomes" id="UP001201262">
    <property type="component" value="Unassembled WGS sequence"/>
</dbReference>
<gene>
    <name evidence="3" type="ORF">BGW36DRAFT_308951</name>
</gene>
<dbReference type="InterPro" id="IPR046331">
    <property type="entry name" value="GPAM1-like"/>
</dbReference>
<feature type="compositionally biased region" description="Basic and acidic residues" evidence="1">
    <location>
        <begin position="182"/>
        <end position="207"/>
    </location>
</feature>
<feature type="compositionally biased region" description="Basic and acidic residues" evidence="1">
    <location>
        <begin position="94"/>
        <end position="107"/>
    </location>
</feature>
<dbReference type="Pfam" id="PF12572">
    <property type="entry name" value="DUF3752"/>
    <property type="match status" value="1"/>
</dbReference>
<organism evidence="3 4">
    <name type="scientific">Talaromyces proteolyticus</name>
    <dbReference type="NCBI Taxonomy" id="1131652"/>
    <lineage>
        <taxon>Eukaryota</taxon>
        <taxon>Fungi</taxon>
        <taxon>Dikarya</taxon>
        <taxon>Ascomycota</taxon>
        <taxon>Pezizomycotina</taxon>
        <taxon>Eurotiomycetes</taxon>
        <taxon>Eurotiomycetidae</taxon>
        <taxon>Eurotiales</taxon>
        <taxon>Trichocomaceae</taxon>
        <taxon>Talaromyces</taxon>
        <taxon>Talaromyces sect. Bacilispori</taxon>
    </lineage>
</organism>
<evidence type="ECO:0000256" key="1">
    <source>
        <dbReference type="SAM" id="MobiDB-lite"/>
    </source>
</evidence>
<feature type="compositionally biased region" description="Acidic residues" evidence="1">
    <location>
        <begin position="54"/>
        <end position="63"/>
    </location>
</feature>
<comment type="caution">
    <text evidence="3">The sequence shown here is derived from an EMBL/GenBank/DDBJ whole genome shotgun (WGS) entry which is preliminary data.</text>
</comment>
<name>A0AAD4KIR4_9EURO</name>
<evidence type="ECO:0000313" key="4">
    <source>
        <dbReference type="Proteomes" id="UP001201262"/>
    </source>
</evidence>